<evidence type="ECO:0000313" key="2">
    <source>
        <dbReference type="EMBL" id="KID88031.1"/>
    </source>
</evidence>
<dbReference type="Gene3D" id="3.40.50.880">
    <property type="match status" value="1"/>
</dbReference>
<dbReference type="PANTHER" id="PTHR43130">
    <property type="entry name" value="ARAC-FAMILY TRANSCRIPTIONAL REGULATOR"/>
    <property type="match status" value="1"/>
</dbReference>
<protein>
    <submittedName>
        <fullName evidence="2">ThiJ/PfpI family protein</fullName>
    </submittedName>
</protein>
<evidence type="ECO:0000259" key="1">
    <source>
        <dbReference type="Pfam" id="PF01965"/>
    </source>
</evidence>
<dbReference type="InterPro" id="IPR029062">
    <property type="entry name" value="Class_I_gatase-like"/>
</dbReference>
<feature type="domain" description="DJ-1/PfpI" evidence="1">
    <location>
        <begin position="56"/>
        <end position="178"/>
    </location>
</feature>
<keyword evidence="3" id="KW-1185">Reference proteome</keyword>
<dbReference type="InterPro" id="IPR002818">
    <property type="entry name" value="DJ-1/PfpI"/>
</dbReference>
<evidence type="ECO:0000313" key="3">
    <source>
        <dbReference type="Proteomes" id="UP000031192"/>
    </source>
</evidence>
<dbReference type="AlphaFoldDB" id="A0A0B4HDY8"/>
<dbReference type="Proteomes" id="UP000031192">
    <property type="component" value="Unassembled WGS sequence"/>
</dbReference>
<proteinExistence type="predicted"/>
<dbReference type="EMBL" id="AZNH01000013">
    <property type="protein sequence ID" value="KID88031.1"/>
    <property type="molecule type" value="Genomic_DNA"/>
</dbReference>
<dbReference type="Pfam" id="PF01965">
    <property type="entry name" value="DJ-1_PfpI"/>
    <property type="match status" value="1"/>
</dbReference>
<gene>
    <name evidence="2" type="ORF">MGU_04860</name>
</gene>
<dbReference type="HOGENOM" id="CLU_000445_44_8_1"/>
<sequence>MSSHIKIGVFIPNGAQFLDVACVDSFGVMSKKYLGVLPFIPSHVSSLAPDVSIYYVSSPKQGPEIPLTSGAVLKATHVYTDEEVAPGKLDMVVVPGPDPTEKFAEEGLKWLRGHAETEGVDVLSICTGLFICASAGIADGKRASGPRGLQNWLKESFPKLNLVGDKYRWVQDGNFWSSDAGVSGGVTNGNELVAAYARACNRWAQPVVEAGLMMTEVGDRGQFYEGNQSVFYLRFAWQIVKAWFLNLTRRQETVKAKTP</sequence>
<dbReference type="SUPFAM" id="SSF52317">
    <property type="entry name" value="Class I glutamine amidotransferase-like"/>
    <property type="match status" value="1"/>
</dbReference>
<organism evidence="2 3">
    <name type="scientific">Metarhizium guizhouense (strain ARSEF 977)</name>
    <dbReference type="NCBI Taxonomy" id="1276136"/>
    <lineage>
        <taxon>Eukaryota</taxon>
        <taxon>Fungi</taxon>
        <taxon>Dikarya</taxon>
        <taxon>Ascomycota</taxon>
        <taxon>Pezizomycotina</taxon>
        <taxon>Sordariomycetes</taxon>
        <taxon>Hypocreomycetidae</taxon>
        <taxon>Hypocreales</taxon>
        <taxon>Clavicipitaceae</taxon>
        <taxon>Metarhizium</taxon>
    </lineage>
</organism>
<reference evidence="2 3" key="1">
    <citation type="journal article" date="2014" name="Proc. Natl. Acad. Sci. U.S.A.">
        <title>Trajectory and genomic determinants of fungal-pathogen speciation and host adaptation.</title>
        <authorList>
            <person name="Hu X."/>
            <person name="Xiao G."/>
            <person name="Zheng P."/>
            <person name="Shang Y."/>
            <person name="Su Y."/>
            <person name="Zhang X."/>
            <person name="Liu X."/>
            <person name="Zhan S."/>
            <person name="St Leger R.J."/>
            <person name="Wang C."/>
        </authorList>
    </citation>
    <scope>NUCLEOTIDE SEQUENCE [LARGE SCALE GENOMIC DNA]</scope>
    <source>
        <strain evidence="2 3">ARSEF 977</strain>
    </source>
</reference>
<dbReference type="PANTHER" id="PTHR43130:SF7">
    <property type="entry name" value="DJ-1_PFPI DOMAIN-CONTAINING PROTEIN"/>
    <property type="match status" value="1"/>
</dbReference>
<comment type="caution">
    <text evidence="2">The sequence shown here is derived from an EMBL/GenBank/DDBJ whole genome shotgun (WGS) entry which is preliminary data.</text>
</comment>
<accession>A0A0B4HDY8</accession>
<name>A0A0B4HDY8_METGA</name>
<dbReference type="OrthoDB" id="543156at2759"/>
<dbReference type="InterPro" id="IPR052158">
    <property type="entry name" value="INH-QAR"/>
</dbReference>